<protein>
    <submittedName>
        <fullName evidence="2">FAD-dependent oxidoreductase</fullName>
    </submittedName>
</protein>
<evidence type="ECO:0000313" key="2">
    <source>
        <dbReference type="EMBL" id="ART63056.1"/>
    </source>
</evidence>
<proteinExistence type="predicted"/>
<gene>
    <name evidence="2" type="ORF">B9H00_08330</name>
</gene>
<dbReference type="KEGG" id="kma:B9H00_08330"/>
<dbReference type="EMBL" id="CP021358">
    <property type="protein sequence ID" value="ART63056.1"/>
    <property type="molecule type" value="Genomic_DNA"/>
</dbReference>
<name>A0A240UPK0_9GAMM</name>
<evidence type="ECO:0000313" key="3">
    <source>
        <dbReference type="Proteomes" id="UP000194457"/>
    </source>
</evidence>
<reference evidence="2 3" key="1">
    <citation type="submission" date="2017-05" db="EMBL/GenBank/DDBJ databases">
        <authorList>
            <person name="Song R."/>
            <person name="Chenine A.L."/>
            <person name="Ruprecht R.M."/>
        </authorList>
    </citation>
    <scope>NUCLEOTIDE SEQUENCE [LARGE SCALE GENOMIC DNA]</scope>
    <source>
        <strain evidence="2">SW32</strain>
    </source>
</reference>
<dbReference type="RefSeq" id="WP_086900267.1">
    <property type="nucleotide sequence ID" value="NZ_CP021358.1"/>
</dbReference>
<keyword evidence="1" id="KW-0560">Oxidoreductase</keyword>
<dbReference type="PANTHER" id="PTHR13847">
    <property type="entry name" value="SARCOSINE DEHYDROGENASE-RELATED"/>
    <property type="match status" value="1"/>
</dbReference>
<organism evidence="2 3">
    <name type="scientific">Kushneria marisflavi</name>
    <dbReference type="NCBI Taxonomy" id="157779"/>
    <lineage>
        <taxon>Bacteria</taxon>
        <taxon>Pseudomonadati</taxon>
        <taxon>Pseudomonadota</taxon>
        <taxon>Gammaproteobacteria</taxon>
        <taxon>Oceanospirillales</taxon>
        <taxon>Halomonadaceae</taxon>
        <taxon>Kushneria</taxon>
    </lineage>
</organism>
<dbReference type="Gene3D" id="3.30.9.10">
    <property type="entry name" value="D-Amino Acid Oxidase, subunit A, domain 2"/>
    <property type="match status" value="1"/>
</dbReference>
<dbReference type="GO" id="GO:0016491">
    <property type="term" value="F:oxidoreductase activity"/>
    <property type="evidence" value="ECO:0007669"/>
    <property type="project" value="UniProtKB-KW"/>
</dbReference>
<dbReference type="Gene3D" id="3.50.50.60">
    <property type="entry name" value="FAD/NAD(P)-binding domain"/>
    <property type="match status" value="1"/>
</dbReference>
<dbReference type="GO" id="GO:0005737">
    <property type="term" value="C:cytoplasm"/>
    <property type="evidence" value="ECO:0007669"/>
    <property type="project" value="TreeGrafter"/>
</dbReference>
<evidence type="ECO:0000256" key="1">
    <source>
        <dbReference type="ARBA" id="ARBA00023002"/>
    </source>
</evidence>
<dbReference type="Proteomes" id="UP000194457">
    <property type="component" value="Chromosome"/>
</dbReference>
<dbReference type="SUPFAM" id="SSF51905">
    <property type="entry name" value="FAD/NAD(P)-binding domain"/>
    <property type="match status" value="1"/>
</dbReference>
<dbReference type="AlphaFoldDB" id="A0A240UPK0"/>
<dbReference type="InterPro" id="IPR036188">
    <property type="entry name" value="FAD/NAD-bd_sf"/>
</dbReference>
<sequence length="424" mass="46939">MKFESYWLDTAPPFTGAMPHPPEGHYDVAVIGGGLTGLSAARTLARGGARVALLEAGRVIGEASGRNGGQCNTGVAQDYAGMVEQLGRDQAIRHYRNYSEAVTSVEQVIEEEGIDCDYLRRGKLKLAAKPEHYDKLARTCEAIRRDVDPDVVLLSKEEARREVDSPIFHGGLWQKNGGQMHMGRFGTGLAEAAVRHGAHLFEFTPMIGVERDGEHYRLTTPHGEFQATNVLLATGASQVGPLNWFRRRMAPVGSFIVVTEPLSPDQCAQLIPQRRACVTSRIIGHYFRLTPDDRLLFGGRARFAMSGGKSDAKSGEILRRGLSETFPQLGATPLSYCWGGLVDMSRDRLPHAGRHDGMYYVMGFSGHGVQMSVHMGRLLAEMMLGQRKEYPWQGDDWPAIPGHFGKPWFLPLVGGWYRLQDRLH</sequence>
<dbReference type="InterPro" id="IPR006076">
    <property type="entry name" value="FAD-dep_OxRdtase"/>
</dbReference>
<dbReference type="PANTHER" id="PTHR13847:SF281">
    <property type="entry name" value="FAD DEPENDENT OXIDOREDUCTASE DOMAIN-CONTAINING PROTEIN"/>
    <property type="match status" value="1"/>
</dbReference>
<accession>A0A240UPK0</accession>
<dbReference type="Pfam" id="PF01266">
    <property type="entry name" value="DAO"/>
    <property type="match status" value="1"/>
</dbReference>
<keyword evidence="3" id="KW-1185">Reference proteome</keyword>
<dbReference type="OrthoDB" id="311718at2"/>